<dbReference type="EMBL" id="JARKHS020029995">
    <property type="protein sequence ID" value="KAK8762541.1"/>
    <property type="molecule type" value="Genomic_DNA"/>
</dbReference>
<feature type="region of interest" description="Disordered" evidence="1">
    <location>
        <begin position="37"/>
        <end position="119"/>
    </location>
</feature>
<evidence type="ECO:0000313" key="3">
    <source>
        <dbReference type="Proteomes" id="UP001321473"/>
    </source>
</evidence>
<keyword evidence="3" id="KW-1185">Reference proteome</keyword>
<comment type="caution">
    <text evidence="2">The sequence shown here is derived from an EMBL/GenBank/DDBJ whole genome shotgun (WGS) entry which is preliminary data.</text>
</comment>
<reference evidence="2 3" key="1">
    <citation type="journal article" date="2023" name="Arcadia Sci">
        <title>De novo assembly of a long-read Amblyomma americanum tick genome.</title>
        <authorList>
            <person name="Chou S."/>
            <person name="Poskanzer K.E."/>
            <person name="Rollins M."/>
            <person name="Thuy-Boun P.S."/>
        </authorList>
    </citation>
    <scope>NUCLEOTIDE SEQUENCE [LARGE SCALE GENOMIC DNA]</scope>
    <source>
        <strain evidence="2">F_SG_1</strain>
        <tissue evidence="2">Salivary glands</tissue>
    </source>
</reference>
<protein>
    <submittedName>
        <fullName evidence="2">Uncharacterized protein</fullName>
    </submittedName>
</protein>
<gene>
    <name evidence="2" type="ORF">V5799_026192</name>
</gene>
<evidence type="ECO:0000256" key="1">
    <source>
        <dbReference type="SAM" id="MobiDB-lite"/>
    </source>
</evidence>
<feature type="compositionally biased region" description="Low complexity" evidence="1">
    <location>
        <begin position="44"/>
        <end position="53"/>
    </location>
</feature>
<name>A0AAQ4DJA1_AMBAM</name>
<feature type="compositionally biased region" description="Polar residues" evidence="1">
    <location>
        <begin position="66"/>
        <end position="76"/>
    </location>
</feature>
<sequence>MPRPGWRYARWKTVNRHVDHRNSHLFQRYFFASDQQAASRQHLGHLSHGSHGSQESKTSEVLKIVSPQTPTTSSRISLRRPAGTGSGTVNRKHCAALGRQDLRDTGSGGPPDQERWKKR</sequence>
<accession>A0AAQ4DJA1</accession>
<proteinExistence type="predicted"/>
<dbReference type="Proteomes" id="UP001321473">
    <property type="component" value="Unassembled WGS sequence"/>
</dbReference>
<dbReference type="AlphaFoldDB" id="A0AAQ4DJA1"/>
<organism evidence="2 3">
    <name type="scientific">Amblyomma americanum</name>
    <name type="common">Lone star tick</name>
    <dbReference type="NCBI Taxonomy" id="6943"/>
    <lineage>
        <taxon>Eukaryota</taxon>
        <taxon>Metazoa</taxon>
        <taxon>Ecdysozoa</taxon>
        <taxon>Arthropoda</taxon>
        <taxon>Chelicerata</taxon>
        <taxon>Arachnida</taxon>
        <taxon>Acari</taxon>
        <taxon>Parasitiformes</taxon>
        <taxon>Ixodida</taxon>
        <taxon>Ixodoidea</taxon>
        <taxon>Ixodidae</taxon>
        <taxon>Amblyomminae</taxon>
        <taxon>Amblyomma</taxon>
    </lineage>
</organism>
<evidence type="ECO:0000313" key="2">
    <source>
        <dbReference type="EMBL" id="KAK8762541.1"/>
    </source>
</evidence>